<evidence type="ECO:0000256" key="8">
    <source>
        <dbReference type="ARBA" id="ARBA00022824"/>
    </source>
</evidence>
<dbReference type="GeneID" id="115874364"/>
<dbReference type="InterPro" id="IPR001680">
    <property type="entry name" value="WD40_rpt"/>
</dbReference>
<feature type="compositionally biased region" description="Low complexity" evidence="18">
    <location>
        <begin position="789"/>
        <end position="805"/>
    </location>
</feature>
<dbReference type="FunFam" id="1.25.40.1030:FF:000011">
    <property type="entry name" value="SEC31 homolog B, COPII coat complex component"/>
    <property type="match status" value="1"/>
</dbReference>
<dbReference type="InterPro" id="IPR024298">
    <property type="entry name" value="Sec16_Sec23-bd"/>
</dbReference>
<evidence type="ECO:0000259" key="19">
    <source>
        <dbReference type="Pfam" id="PF07304"/>
    </source>
</evidence>
<keyword evidence="9" id="KW-0931">ER-Golgi transport</keyword>
<evidence type="ECO:0000256" key="10">
    <source>
        <dbReference type="ARBA" id="ARBA00022927"/>
    </source>
</evidence>
<feature type="repeat" description="WD" evidence="17">
    <location>
        <begin position="250"/>
        <end position="292"/>
    </location>
</feature>
<evidence type="ECO:0000256" key="11">
    <source>
        <dbReference type="ARBA" id="ARBA00023136"/>
    </source>
</evidence>
<dbReference type="InterPro" id="IPR015943">
    <property type="entry name" value="WD40/YVTN_repeat-like_dom_sf"/>
</dbReference>
<evidence type="ECO:0000256" key="14">
    <source>
        <dbReference type="ARBA" id="ARBA00039468"/>
    </source>
</evidence>
<comment type="similarity">
    <text evidence="3">Belongs to the WD repeat SEC31 family.</text>
</comment>
<dbReference type="GO" id="GO:0030127">
    <property type="term" value="C:COPII vesicle coat"/>
    <property type="evidence" value="ECO:0007669"/>
    <property type="project" value="TreeGrafter"/>
</dbReference>
<evidence type="ECO:0000256" key="7">
    <source>
        <dbReference type="ARBA" id="ARBA00022737"/>
    </source>
</evidence>
<feature type="compositionally biased region" description="Polar residues" evidence="18">
    <location>
        <begin position="1033"/>
        <end position="1058"/>
    </location>
</feature>
<dbReference type="Gene3D" id="1.20.940.10">
    <property type="entry name" value="Functional domain of the splicing factor Prp18"/>
    <property type="match status" value="1"/>
</dbReference>
<evidence type="ECO:0000256" key="16">
    <source>
        <dbReference type="ARBA" id="ARBA00043112"/>
    </source>
</evidence>
<dbReference type="GO" id="GO:0070971">
    <property type="term" value="C:endoplasmic reticulum exit site"/>
    <property type="evidence" value="ECO:0007669"/>
    <property type="project" value="TreeGrafter"/>
</dbReference>
<evidence type="ECO:0000256" key="12">
    <source>
        <dbReference type="ARBA" id="ARBA00023329"/>
    </source>
</evidence>
<feature type="repeat" description="WD" evidence="17">
    <location>
        <begin position="113"/>
        <end position="155"/>
    </location>
</feature>
<feature type="region of interest" description="Disordered" evidence="18">
    <location>
        <begin position="1033"/>
        <end position="1185"/>
    </location>
</feature>
<dbReference type="FunCoup" id="A0A6J2X2E2">
    <property type="interactions" value="1768"/>
</dbReference>
<dbReference type="Pfam" id="PF00400">
    <property type="entry name" value="WD40"/>
    <property type="match status" value="1"/>
</dbReference>
<feature type="compositionally biased region" description="Polar residues" evidence="18">
    <location>
        <begin position="1137"/>
        <end position="1148"/>
    </location>
</feature>
<dbReference type="InterPro" id="IPR040251">
    <property type="entry name" value="SEC31-like"/>
</dbReference>
<dbReference type="Gene3D" id="1.25.40.1030">
    <property type="match status" value="1"/>
</dbReference>
<evidence type="ECO:0000256" key="4">
    <source>
        <dbReference type="ARBA" id="ARBA00022448"/>
    </source>
</evidence>
<dbReference type="PANTHER" id="PTHR13923">
    <property type="entry name" value="SEC31-RELATED PROTEIN"/>
    <property type="match status" value="1"/>
</dbReference>
<evidence type="ECO:0000313" key="22">
    <source>
        <dbReference type="RefSeq" id="XP_030745363.1"/>
    </source>
</evidence>
<keyword evidence="7" id="KW-0677">Repeat</keyword>
<dbReference type="RefSeq" id="XP_030745363.1">
    <property type="nucleotide sequence ID" value="XM_030889503.1"/>
</dbReference>
<keyword evidence="8" id="KW-0256">Endoplasmic reticulum</keyword>
<dbReference type="Gene3D" id="2.130.10.10">
    <property type="entry name" value="YVTN repeat-like/Quinoprotein amine dehydrogenase"/>
    <property type="match status" value="1"/>
</dbReference>
<dbReference type="SMART" id="SM00320">
    <property type="entry name" value="WD40"/>
    <property type="match status" value="5"/>
</dbReference>
<dbReference type="GO" id="GO:0007029">
    <property type="term" value="P:endoplasmic reticulum organization"/>
    <property type="evidence" value="ECO:0007669"/>
    <property type="project" value="TreeGrafter"/>
</dbReference>
<dbReference type="GO" id="GO:0015031">
    <property type="term" value="P:protein transport"/>
    <property type="evidence" value="ECO:0007669"/>
    <property type="project" value="UniProtKB-KW"/>
</dbReference>
<gene>
    <name evidence="22" type="primary">LOC115874364</name>
</gene>
<evidence type="ECO:0000313" key="21">
    <source>
        <dbReference type="Proteomes" id="UP000504635"/>
    </source>
</evidence>
<feature type="region of interest" description="Disordered" evidence="18">
    <location>
        <begin position="780"/>
        <end position="900"/>
    </location>
</feature>
<protein>
    <recommendedName>
        <fullName evidence="14">Protein transport protein Sec31A</fullName>
    </recommendedName>
    <alternativeName>
        <fullName evidence="16">SEC31-like protein 1</fullName>
    </alternativeName>
    <alternativeName>
        <fullName evidence="15">SEC31-related protein A</fullName>
    </alternativeName>
</protein>
<dbReference type="GO" id="GO:0005789">
    <property type="term" value="C:endoplasmic reticulum membrane"/>
    <property type="evidence" value="ECO:0007669"/>
    <property type="project" value="UniProtKB-SubCell"/>
</dbReference>
<keyword evidence="10" id="KW-0653">Protein transport</keyword>
<evidence type="ECO:0000256" key="2">
    <source>
        <dbReference type="ARBA" id="ARBA00004406"/>
    </source>
</evidence>
<dbReference type="PROSITE" id="PS50082">
    <property type="entry name" value="WD_REPEATS_2"/>
    <property type="match status" value="2"/>
</dbReference>
<comment type="subcellular location">
    <subcellularLocation>
        <location evidence="1">Cytoplasmic vesicle membrane</location>
        <topology evidence="1">Peripheral membrane protein</topology>
        <orientation evidence="1">Cytoplasmic side</orientation>
    </subcellularLocation>
    <subcellularLocation>
        <location evidence="2">Endoplasmic reticulum membrane</location>
        <topology evidence="2">Peripheral membrane protein</topology>
    </subcellularLocation>
</comment>
<feature type="compositionally biased region" description="Polar residues" evidence="18">
    <location>
        <begin position="806"/>
        <end position="828"/>
    </location>
</feature>
<evidence type="ECO:0000256" key="3">
    <source>
        <dbReference type="ARBA" id="ARBA00009358"/>
    </source>
</evidence>
<dbReference type="SUPFAM" id="SSF50978">
    <property type="entry name" value="WD40 repeat-like"/>
    <property type="match status" value="1"/>
</dbReference>
<accession>A0A6J2X2E2</accession>
<evidence type="ECO:0000256" key="18">
    <source>
        <dbReference type="SAM" id="MobiDB-lite"/>
    </source>
</evidence>
<feature type="compositionally biased region" description="Pro residues" evidence="18">
    <location>
        <begin position="852"/>
        <end position="861"/>
    </location>
</feature>
<feature type="compositionally biased region" description="Low complexity" evidence="18">
    <location>
        <begin position="1166"/>
        <end position="1176"/>
    </location>
</feature>
<evidence type="ECO:0000256" key="6">
    <source>
        <dbReference type="ARBA" id="ARBA00022574"/>
    </source>
</evidence>
<feature type="compositionally biased region" description="Low complexity" evidence="18">
    <location>
        <begin position="1075"/>
        <end position="1088"/>
    </location>
</feature>
<dbReference type="KEGG" id="soy:115874364"/>
<feature type="domain" description="Sec16 Sec23-binding" evidence="20">
    <location>
        <begin position="564"/>
        <end position="758"/>
    </location>
</feature>
<evidence type="ECO:0000256" key="17">
    <source>
        <dbReference type="PROSITE-ProRule" id="PRU00221"/>
    </source>
</evidence>
<evidence type="ECO:0000256" key="1">
    <source>
        <dbReference type="ARBA" id="ARBA00004180"/>
    </source>
</evidence>
<feature type="domain" description="SRA1/Sec31" evidence="19">
    <location>
        <begin position="1154"/>
        <end position="1282"/>
    </location>
</feature>
<evidence type="ECO:0000259" key="20">
    <source>
        <dbReference type="Pfam" id="PF12931"/>
    </source>
</evidence>
<reference evidence="22" key="1">
    <citation type="submission" date="2025-08" db="UniProtKB">
        <authorList>
            <consortium name="RefSeq"/>
        </authorList>
    </citation>
    <scope>IDENTIFICATION</scope>
    <source>
        <tissue evidence="22">Gonads</tissue>
    </source>
</reference>
<dbReference type="Proteomes" id="UP000504635">
    <property type="component" value="Unplaced"/>
</dbReference>
<evidence type="ECO:0000256" key="5">
    <source>
        <dbReference type="ARBA" id="ARBA00022490"/>
    </source>
</evidence>
<keyword evidence="6 17" id="KW-0853">WD repeat</keyword>
<evidence type="ECO:0000256" key="15">
    <source>
        <dbReference type="ARBA" id="ARBA00041470"/>
    </source>
</evidence>
<name>A0A6J2X2E2_SITOR</name>
<evidence type="ECO:0000256" key="13">
    <source>
        <dbReference type="ARBA" id="ARBA00025471"/>
    </source>
</evidence>
<keyword evidence="4" id="KW-0813">Transport</keyword>
<proteinExistence type="inferred from homology"/>
<dbReference type="InterPro" id="IPR036322">
    <property type="entry name" value="WD40_repeat_dom_sf"/>
</dbReference>
<dbReference type="InParanoid" id="A0A6J2X2E2"/>
<dbReference type="FunFam" id="1.20.940.10:FF:000001">
    <property type="entry name" value="Protein transport protein Sec31A isoform A"/>
    <property type="match status" value="1"/>
</dbReference>
<keyword evidence="11" id="KW-0472">Membrane</keyword>
<dbReference type="InterPro" id="IPR009917">
    <property type="entry name" value="SRA1/Sec31"/>
</dbReference>
<feature type="compositionally biased region" description="Low complexity" evidence="18">
    <location>
        <begin position="829"/>
        <end position="851"/>
    </location>
</feature>
<dbReference type="GO" id="GO:0090110">
    <property type="term" value="P:COPII-coated vesicle cargo loading"/>
    <property type="evidence" value="ECO:0007669"/>
    <property type="project" value="TreeGrafter"/>
</dbReference>
<comment type="function">
    <text evidence="13">Component of the coat protein complex II (COPII) which promotes the formation of transport vesicles from the endoplasmic reticulum (ER). The coat has two main functions, the physical deformation of the endoplasmic reticulum membrane into vesicles and the selection of cargo molecules.</text>
</comment>
<sequence length="1293" mass="142275">MKVKDIERTANVAWSPKSCYPIYVAAGTAAQQLDASFSTNASLEIYALNITEPGPDTQLVSSLSTESRFHKIIWGSAGNNPAGTIIGGCDDGVIQIYSASKLLKSTEALIGKQQKHTGPVHALDFNCFQQNLFATGAGESEIFIWDLNNTSTPMSPGAKTQPSEDVLSVAWNKQVQHILASSFASKCVIWDLRKNEPIIKLADTVSRIRWKMVTWHPEVATQLCLASEEDHSPVIQMWDLRFATSPLKTLENHQRGVLAISWCTDDSDLLVSCGKDDRILCWNPNSGQSNGEVLSEIARTNQWSFDVTWCPRNPALIACPNYDGHVSVYSVMGGKTQQIQTTNKIADSFPGMEGYIQAPALQQNNAVVSNDLTKPPKWLKRPVGASFGFGGKLITFENNKQVAIQTQQIDQIGQVLPRIPRTVLISQVVTEAEFVQKASQLEEALQAGNFVEYCLNKANSTDDQHKKYIWHYLKANFEQNPRAELLNLLGYKIEDVNNKLAQHIGKPVLQDNVDALTDQFSGNRIEDYEPQDPFNAIAEQNDAKQTLQPFKIKTNDDIDGLITQALLLNNVESAVELCLMAERYADALIIATTGGPDLLAKTQHHYLEKSEGYISNLISALISENWVSVVNNCEITSWKEALAAILTHASEDDLPVLCEQLGSRLEYESTHYPKYAQDAQLCYICSGNFDRLVTSWSGKALNSTKDLQELVELVSFLQRSIERQGKRVQVSSALADLLSRYASILAAQGHLQIALVYLGSSQNEKVVSLRDRLLTSLGQKPSNVHEIRQSSSRRSSTRTSFTTNSFHGQFNGPQQQYNPSFNTGLPNANVNSQPWQPQQVPVAPVVNQPPKAFSPPPPPRPDSVGSGRGGTSSAHLSRKYVLDPSVTSNQFPSRNPYMSPISQEPVPTYDSYNNTPSYGQQPAVQMYQPPPSGLVNSPLPNPALNSNPMVPNIPPQPTVEQAEPAINYHAQAPPGWNDPPPVTNRLPKPQYLSSQQIMSPLHSGTKLWRKAKQEPVTSEPITHPLYGAAPVQPQTSLNGYGDTNSSYSQQQPNFQQGVFNPPPTQPYPPPPSTFAPPQSTVAPPASTFAPPPPTFSPQPQPFAPQHSTFTPQQSTFAPQQPTFAPPPTSFAAPPQSGGFNPSNFNQNAVRGGGVTPLPAQSPAPPQQMAKIEQPQPVQKPPVPSEHEVIQKVFEDLKDRCLCAANNAQTKRKLEDVGRRLEVLYDSLRYNKLSTNASKSLHQIVQYVQNGDYTNGLYLHTQLVQSPDFALIASFMPGIKVLLQVALQLHVYLN</sequence>
<feature type="compositionally biased region" description="Pro residues" evidence="18">
    <location>
        <begin position="1089"/>
        <end position="1102"/>
    </location>
</feature>
<keyword evidence="5" id="KW-0963">Cytoplasm</keyword>
<feature type="compositionally biased region" description="Pro residues" evidence="18">
    <location>
        <begin position="1060"/>
        <end position="1074"/>
    </location>
</feature>
<organism evidence="21 22">
    <name type="scientific">Sitophilus oryzae</name>
    <name type="common">Rice weevil</name>
    <name type="synonym">Curculio oryzae</name>
    <dbReference type="NCBI Taxonomy" id="7048"/>
    <lineage>
        <taxon>Eukaryota</taxon>
        <taxon>Metazoa</taxon>
        <taxon>Ecdysozoa</taxon>
        <taxon>Arthropoda</taxon>
        <taxon>Hexapoda</taxon>
        <taxon>Insecta</taxon>
        <taxon>Pterygota</taxon>
        <taxon>Neoptera</taxon>
        <taxon>Endopterygota</taxon>
        <taxon>Coleoptera</taxon>
        <taxon>Polyphaga</taxon>
        <taxon>Cucujiformia</taxon>
        <taxon>Curculionidae</taxon>
        <taxon>Dryophthorinae</taxon>
        <taxon>Sitophilus</taxon>
    </lineage>
</organism>
<keyword evidence="12" id="KW-0968">Cytoplasmic vesicle</keyword>
<evidence type="ECO:0000256" key="9">
    <source>
        <dbReference type="ARBA" id="ARBA00022892"/>
    </source>
</evidence>
<dbReference type="OrthoDB" id="542917at2759"/>
<dbReference type="PANTHER" id="PTHR13923:SF11">
    <property type="entry name" value="SECRETORY 31, ISOFORM D"/>
    <property type="match status" value="1"/>
</dbReference>
<dbReference type="GO" id="GO:0005198">
    <property type="term" value="F:structural molecule activity"/>
    <property type="evidence" value="ECO:0007669"/>
    <property type="project" value="TreeGrafter"/>
</dbReference>
<dbReference type="Pfam" id="PF12931">
    <property type="entry name" value="TPR_Sec16"/>
    <property type="match status" value="1"/>
</dbReference>
<keyword evidence="21" id="KW-1185">Reference proteome</keyword>
<dbReference type="FunFam" id="2.130.10.10:FF:000009">
    <property type="entry name" value="Protein transport protein Sec31A isoform A"/>
    <property type="match status" value="1"/>
</dbReference>
<dbReference type="Pfam" id="PF07304">
    <property type="entry name" value="SRA1"/>
    <property type="match status" value="1"/>
</dbReference>